<comment type="caution">
    <text evidence="2">The sequence shown here is derived from an EMBL/GenBank/DDBJ whole genome shotgun (WGS) entry which is preliminary data.</text>
</comment>
<proteinExistence type="predicted"/>
<dbReference type="EMBL" id="VSRR010003557">
    <property type="protein sequence ID" value="MPC36605.1"/>
    <property type="molecule type" value="Genomic_DNA"/>
</dbReference>
<feature type="region of interest" description="Disordered" evidence="1">
    <location>
        <begin position="1"/>
        <end position="30"/>
    </location>
</feature>
<sequence length="190" mass="20366">MVQEQKYDLRQSSWSDGVSQGGGRGGDGEGDIGISVEVDGCVGGFVAVVSLRTVVMVGSDGGTAVSVLWHHAAHIDKLMDLTRASSETLPSESIAVSCLTRLAATILQLQPVTGFSRILPRNPSDGVQRPVATLPEPDHATASCFFSFVEEGRMSTFCAQRVLVARVPCSHVLLLRRYNHLTMPRSGLCR</sequence>
<dbReference type="Proteomes" id="UP000324222">
    <property type="component" value="Unassembled WGS sequence"/>
</dbReference>
<accession>A0A5B7ET86</accession>
<organism evidence="2 3">
    <name type="scientific">Portunus trituberculatus</name>
    <name type="common">Swimming crab</name>
    <name type="synonym">Neptunus trituberculatus</name>
    <dbReference type="NCBI Taxonomy" id="210409"/>
    <lineage>
        <taxon>Eukaryota</taxon>
        <taxon>Metazoa</taxon>
        <taxon>Ecdysozoa</taxon>
        <taxon>Arthropoda</taxon>
        <taxon>Crustacea</taxon>
        <taxon>Multicrustacea</taxon>
        <taxon>Malacostraca</taxon>
        <taxon>Eumalacostraca</taxon>
        <taxon>Eucarida</taxon>
        <taxon>Decapoda</taxon>
        <taxon>Pleocyemata</taxon>
        <taxon>Brachyura</taxon>
        <taxon>Eubrachyura</taxon>
        <taxon>Portunoidea</taxon>
        <taxon>Portunidae</taxon>
        <taxon>Portuninae</taxon>
        <taxon>Portunus</taxon>
    </lineage>
</organism>
<keyword evidence="3" id="KW-1185">Reference proteome</keyword>
<name>A0A5B7ET86_PORTR</name>
<evidence type="ECO:0000313" key="3">
    <source>
        <dbReference type="Proteomes" id="UP000324222"/>
    </source>
</evidence>
<reference evidence="2 3" key="1">
    <citation type="submission" date="2019-05" db="EMBL/GenBank/DDBJ databases">
        <title>Another draft genome of Portunus trituberculatus and its Hox gene families provides insights of decapod evolution.</title>
        <authorList>
            <person name="Jeong J.-H."/>
            <person name="Song I."/>
            <person name="Kim S."/>
            <person name="Choi T."/>
            <person name="Kim D."/>
            <person name="Ryu S."/>
            <person name="Kim W."/>
        </authorList>
    </citation>
    <scope>NUCLEOTIDE SEQUENCE [LARGE SCALE GENOMIC DNA]</scope>
    <source>
        <tissue evidence="2">Muscle</tissue>
    </source>
</reference>
<dbReference type="AlphaFoldDB" id="A0A5B7ET86"/>
<protein>
    <submittedName>
        <fullName evidence="2">Uncharacterized protein</fullName>
    </submittedName>
</protein>
<gene>
    <name evidence="2" type="ORF">E2C01_030068</name>
</gene>
<evidence type="ECO:0000313" key="2">
    <source>
        <dbReference type="EMBL" id="MPC36605.1"/>
    </source>
</evidence>
<evidence type="ECO:0000256" key="1">
    <source>
        <dbReference type="SAM" id="MobiDB-lite"/>
    </source>
</evidence>